<feature type="domain" description="Lipid-binding serum glycoprotein C-terminal" evidence="5">
    <location>
        <begin position="276"/>
        <end position="474"/>
    </location>
</feature>
<feature type="chain" id="PRO_5029827814" description="BPI/LBP family protein" evidence="3">
    <location>
        <begin position="20"/>
        <end position="487"/>
    </location>
</feature>
<evidence type="ECO:0000313" key="6">
    <source>
        <dbReference type="EnsemblPlants" id="QL08p007660:mrna"/>
    </source>
</evidence>
<feature type="domain" description="Lipid-binding serum glycoprotein N-terminal" evidence="4">
    <location>
        <begin position="33"/>
        <end position="258"/>
    </location>
</feature>
<evidence type="ECO:0000259" key="5">
    <source>
        <dbReference type="SMART" id="SM00329"/>
    </source>
</evidence>
<keyword evidence="1" id="KW-0325">Glycoprotein</keyword>
<comment type="similarity">
    <text evidence="2">Belongs to the BPI/LBP/Plunc superfamily. BPI/LBP (TC 1.C.40) family.</text>
</comment>
<feature type="signal peptide" evidence="3">
    <location>
        <begin position="1"/>
        <end position="19"/>
    </location>
</feature>
<dbReference type="SMART" id="SM00328">
    <property type="entry name" value="BPI1"/>
    <property type="match status" value="1"/>
</dbReference>
<dbReference type="FunFam" id="3.15.10.10:FF:000001">
    <property type="entry name" value="phospholipid transfer protein-like"/>
    <property type="match status" value="1"/>
</dbReference>
<evidence type="ECO:0000259" key="4">
    <source>
        <dbReference type="SMART" id="SM00328"/>
    </source>
</evidence>
<dbReference type="InterPro" id="IPR017943">
    <property type="entry name" value="Bactericidal_perm-incr_a/b_dom"/>
</dbReference>
<dbReference type="Gene3D" id="3.15.10.10">
    <property type="entry name" value="Bactericidal permeability-increasing protein, domain 1"/>
    <property type="match status" value="1"/>
</dbReference>
<dbReference type="EnsemblPlants" id="QL08p007660:mrna">
    <property type="protein sequence ID" value="QL08p007660:mrna"/>
    <property type="gene ID" value="QL08p007660"/>
</dbReference>
<dbReference type="GeneID" id="115957536"/>
<dbReference type="InterPro" id="IPR045897">
    <property type="entry name" value="BPI/LBP_pln"/>
</dbReference>
<evidence type="ECO:0008006" key="8">
    <source>
        <dbReference type="Google" id="ProtNLM"/>
    </source>
</evidence>
<dbReference type="Pfam" id="PF01273">
    <property type="entry name" value="LBP_BPI_CETP"/>
    <property type="match status" value="1"/>
</dbReference>
<dbReference type="EMBL" id="LRBV02000008">
    <property type="status" value="NOT_ANNOTATED_CDS"/>
    <property type="molecule type" value="Genomic_DNA"/>
</dbReference>
<dbReference type="Pfam" id="PF02886">
    <property type="entry name" value="LBP_BPI_CETP_C"/>
    <property type="match status" value="1"/>
</dbReference>
<gene>
    <name evidence="6" type="primary">LOC115957536</name>
</gene>
<dbReference type="PANTHER" id="PTHR46801">
    <property type="entry name" value="OS06G0309200 PROTEIN"/>
    <property type="match status" value="1"/>
</dbReference>
<dbReference type="Gene3D" id="3.15.20.10">
    <property type="entry name" value="Bactericidal permeability-increasing protein, domain 2"/>
    <property type="match status" value="1"/>
</dbReference>
<dbReference type="AlphaFoldDB" id="A0A7N2M939"/>
<dbReference type="Proteomes" id="UP000594261">
    <property type="component" value="Chromosome 8"/>
</dbReference>
<dbReference type="OMA" id="TEPPMIN"/>
<keyword evidence="7" id="KW-1185">Reference proteome</keyword>
<reference evidence="6 7" key="1">
    <citation type="journal article" date="2016" name="G3 (Bethesda)">
        <title>First Draft Assembly and Annotation of the Genome of a California Endemic Oak Quercus lobata Nee (Fagaceae).</title>
        <authorList>
            <person name="Sork V.L."/>
            <person name="Fitz-Gibbon S.T."/>
            <person name="Puiu D."/>
            <person name="Crepeau M."/>
            <person name="Gugger P.F."/>
            <person name="Sherman R."/>
            <person name="Stevens K."/>
            <person name="Langley C.H."/>
            <person name="Pellegrini M."/>
            <person name="Salzberg S.L."/>
        </authorList>
    </citation>
    <scope>NUCLEOTIDE SEQUENCE [LARGE SCALE GENOMIC DNA]</scope>
    <source>
        <strain evidence="6 7">cv. SW786</strain>
    </source>
</reference>
<dbReference type="PIRSF" id="PIRSF002417">
    <property type="entry name" value="Lipid_binding_protein"/>
    <property type="match status" value="1"/>
</dbReference>
<dbReference type="InterPro" id="IPR001124">
    <property type="entry name" value="Lipid-bd_serum_glycop_C"/>
</dbReference>
<proteinExistence type="inferred from homology"/>
<evidence type="ECO:0000313" key="7">
    <source>
        <dbReference type="Proteomes" id="UP000594261"/>
    </source>
</evidence>
<dbReference type="SUPFAM" id="SSF55394">
    <property type="entry name" value="Bactericidal permeability-increasing protein, BPI"/>
    <property type="match status" value="2"/>
</dbReference>
<dbReference type="PANTHER" id="PTHR46801:SF2">
    <property type="entry name" value="LIPOPOLYSACCHARIDE-BINDING PROTEIN"/>
    <property type="match status" value="1"/>
</dbReference>
<dbReference type="GO" id="GO:0005615">
    <property type="term" value="C:extracellular space"/>
    <property type="evidence" value="ECO:0007669"/>
    <property type="project" value="InterPro"/>
</dbReference>
<name>A0A7N2M939_QUELO</name>
<keyword evidence="3" id="KW-0732">Signal</keyword>
<dbReference type="SMART" id="SM00329">
    <property type="entry name" value="BPI2"/>
    <property type="match status" value="1"/>
</dbReference>
<evidence type="ECO:0000256" key="1">
    <source>
        <dbReference type="ARBA" id="ARBA00023180"/>
    </source>
</evidence>
<dbReference type="InterPro" id="IPR017942">
    <property type="entry name" value="Lipid-bd_serum_glycop_N"/>
</dbReference>
<sequence length="487" mass="53738">MAPIILLIVLSFLFTPTSTQIQSNDEGFISVTISEKGLDFAKDVLIDKAISSIIPLQLPDIEKFVKIPLVGKVYMLLSNITIFHVDIASSYVNTGETGIVLVASGATANLSMNWLYSYRTWLVPIAITDDGDASVQVEGMEVGVTASLKNQEGNLKLSVLECGCHVKYISIKVNGGASWLYQGVVDAFEKKIATAVENAISKKIREGIIKLDSSLQSIPKQVPVYSIAVLNVTFVDNPVMSNTSIEFEINGLVTAKDAFVVSNYNHKGWKGSSSCSSPAKMIQISLQETFFNSISLVYFDEDYMHWIFDNVTDQSILNTAGWRYIVPQLYEKYPNDDMNLNISVSSPPIIKVAKDDINAFVNLDVTIDVIDSDEVIPAACISLEISTSGSAEILRNNLAGSVRLKDFSMYLKWSEIGDLQMHLLQPVMSTILKTVFLPYVNLHLRKGFPLPILHGFTLQDAEIVYTDSTVIVYSDLASTKQYLYAAM</sequence>
<evidence type="ECO:0000256" key="2">
    <source>
        <dbReference type="ARBA" id="ARBA00060933"/>
    </source>
</evidence>
<dbReference type="InParanoid" id="A0A7N2M939"/>
<evidence type="ECO:0000256" key="3">
    <source>
        <dbReference type="SAM" id="SignalP"/>
    </source>
</evidence>
<dbReference type="InterPro" id="IPR030675">
    <property type="entry name" value="BPI/LBP"/>
</dbReference>
<organism evidence="6 7">
    <name type="scientific">Quercus lobata</name>
    <name type="common">Valley oak</name>
    <dbReference type="NCBI Taxonomy" id="97700"/>
    <lineage>
        <taxon>Eukaryota</taxon>
        <taxon>Viridiplantae</taxon>
        <taxon>Streptophyta</taxon>
        <taxon>Embryophyta</taxon>
        <taxon>Tracheophyta</taxon>
        <taxon>Spermatophyta</taxon>
        <taxon>Magnoliopsida</taxon>
        <taxon>eudicotyledons</taxon>
        <taxon>Gunneridae</taxon>
        <taxon>Pentapetalae</taxon>
        <taxon>rosids</taxon>
        <taxon>fabids</taxon>
        <taxon>Fagales</taxon>
        <taxon>Fagaceae</taxon>
        <taxon>Quercus</taxon>
    </lineage>
</organism>
<reference evidence="6" key="2">
    <citation type="submission" date="2021-01" db="UniProtKB">
        <authorList>
            <consortium name="EnsemblPlants"/>
        </authorList>
    </citation>
    <scope>IDENTIFICATION</scope>
</reference>
<dbReference type="GO" id="GO:0008289">
    <property type="term" value="F:lipid binding"/>
    <property type="evidence" value="ECO:0007669"/>
    <property type="project" value="InterPro"/>
</dbReference>
<protein>
    <recommendedName>
        <fullName evidence="8">BPI/LBP family protein</fullName>
    </recommendedName>
</protein>
<dbReference type="CDD" id="cd00025">
    <property type="entry name" value="BPI1"/>
    <property type="match status" value="1"/>
</dbReference>
<dbReference type="RefSeq" id="XP_030931668.1">
    <property type="nucleotide sequence ID" value="XM_031075808.1"/>
</dbReference>
<dbReference type="Gramene" id="QL08p007660:mrna">
    <property type="protein sequence ID" value="QL08p007660:mrna"/>
    <property type="gene ID" value="QL08p007660"/>
</dbReference>
<accession>A0A7N2M939</accession>